<dbReference type="GO" id="GO:0016706">
    <property type="term" value="F:2-oxoglutarate-dependent dioxygenase activity"/>
    <property type="evidence" value="ECO:0007669"/>
    <property type="project" value="TreeGrafter"/>
</dbReference>
<organism evidence="6 7">
    <name type="scientific">Actinobacillus equuli subsp. equuli</name>
    <dbReference type="NCBI Taxonomy" id="202947"/>
    <lineage>
        <taxon>Bacteria</taxon>
        <taxon>Pseudomonadati</taxon>
        <taxon>Pseudomonadota</taxon>
        <taxon>Gammaproteobacteria</taxon>
        <taxon>Pasteurellales</taxon>
        <taxon>Pasteurellaceae</taxon>
        <taxon>Actinobacillus</taxon>
    </lineage>
</organism>
<evidence type="ECO:0000313" key="6">
    <source>
        <dbReference type="EMBL" id="MDE8035368.1"/>
    </source>
</evidence>
<evidence type="ECO:0000256" key="5">
    <source>
        <dbReference type="ARBA" id="ARBA00023004"/>
    </source>
</evidence>
<dbReference type="AlphaFoldDB" id="A0A0A7MH47"/>
<dbReference type="InterPro" id="IPR003347">
    <property type="entry name" value="JmjC_dom"/>
</dbReference>
<evidence type="ECO:0000313" key="7">
    <source>
        <dbReference type="Proteomes" id="UP001142444"/>
    </source>
</evidence>
<sequence>MNIPFCLPENISPETFLRDYWQKRPLLIRNGLPQIVGLFEPEDIMELALEEEITARLIKCENEQWSVKTSPFTESDLQDLPAQFSVMVQNLEQWSPELGALWQAFSFLPQWQRDDIMVSCSPKGGTVGKHYDEYDVFLVQGYGQRRWQLGKWCDPSTEFKPNQPIRIFDDMGELVLDEVMNPGDVLYVPSRMAHYGVSETEGLTFSFGLRYPNAADLLENFCKTLEHHSEVIAGSEFNIPFRLAPHEQPNALLDPKMVKVLKHQLIDLLQNSDQFDEIFTHSVATAVSSRRYDLLQTDNEYYPDEVQGILEEGGWIQQDANVKMLYTENPQRIYVNGEWIDELNEAEQNLLIRIANGDAISWNKLASKVKNQEELELLLDTICDWLDSGWVILEESE</sequence>
<dbReference type="PANTHER" id="PTHR13096">
    <property type="entry name" value="MINA53 MYC INDUCED NUCLEAR ANTIGEN"/>
    <property type="match status" value="1"/>
</dbReference>
<keyword evidence="5" id="KW-0408">Iron</keyword>
<keyword evidence="4" id="KW-0560">Oxidoreductase</keyword>
<keyword evidence="3" id="KW-0223">Dioxygenase</keyword>
<dbReference type="RefSeq" id="WP_014992356.1">
    <property type="nucleotide sequence ID" value="NZ_CBCRTM010000008.1"/>
</dbReference>
<keyword evidence="2" id="KW-0479">Metal-binding</keyword>
<proteinExistence type="predicted"/>
<dbReference type="PANTHER" id="PTHR13096:SF8">
    <property type="entry name" value="RIBOSOMAL OXYGENASE 1"/>
    <property type="match status" value="1"/>
</dbReference>
<dbReference type="InterPro" id="IPR046799">
    <property type="entry name" value="ROXA-like_wH"/>
</dbReference>
<dbReference type="GO" id="GO:0046872">
    <property type="term" value="F:metal ion binding"/>
    <property type="evidence" value="ECO:0007669"/>
    <property type="project" value="UniProtKB-KW"/>
</dbReference>
<comment type="caution">
    <text evidence="6">The sequence shown here is derived from an EMBL/GenBank/DDBJ whole genome shotgun (WGS) entry which is preliminary data.</text>
</comment>
<dbReference type="GeneID" id="34292277"/>
<dbReference type="EMBL" id="JAPHVQ010000009">
    <property type="protein sequence ID" value="MDE8035368.1"/>
    <property type="molecule type" value="Genomic_DNA"/>
</dbReference>
<dbReference type="InterPro" id="IPR039994">
    <property type="entry name" value="NO66-like"/>
</dbReference>
<dbReference type="Pfam" id="PF20514">
    <property type="entry name" value="WHD_ROXA"/>
    <property type="match status" value="1"/>
</dbReference>
<name>A0A0A7MH47_ACTEU</name>
<evidence type="ECO:0000256" key="4">
    <source>
        <dbReference type="ARBA" id="ARBA00023002"/>
    </source>
</evidence>
<gene>
    <name evidence="6" type="ORF">OQ257_09365</name>
</gene>
<protein>
    <submittedName>
        <fullName evidence="6">Cupin domain-containing protein</fullName>
    </submittedName>
</protein>
<dbReference type="Gene3D" id="3.40.366.30">
    <property type="entry name" value="50S ribosomal protein L16 arginine hydroxylase, Chain A, Domain 2"/>
    <property type="match status" value="1"/>
</dbReference>
<evidence type="ECO:0000256" key="2">
    <source>
        <dbReference type="ARBA" id="ARBA00022723"/>
    </source>
</evidence>
<evidence type="ECO:0000256" key="3">
    <source>
        <dbReference type="ARBA" id="ARBA00022964"/>
    </source>
</evidence>
<dbReference type="SUPFAM" id="SSF51197">
    <property type="entry name" value="Clavaminate synthase-like"/>
    <property type="match status" value="1"/>
</dbReference>
<dbReference type="SMART" id="SM00558">
    <property type="entry name" value="JmjC"/>
    <property type="match status" value="1"/>
</dbReference>
<dbReference type="Pfam" id="PF08007">
    <property type="entry name" value="JmjC_2"/>
    <property type="match status" value="1"/>
</dbReference>
<dbReference type="Proteomes" id="UP001142444">
    <property type="component" value="Unassembled WGS sequence"/>
</dbReference>
<dbReference type="PROSITE" id="PS51184">
    <property type="entry name" value="JMJC"/>
    <property type="match status" value="1"/>
</dbReference>
<evidence type="ECO:0000256" key="1">
    <source>
        <dbReference type="ARBA" id="ARBA00001954"/>
    </source>
</evidence>
<comment type="cofactor">
    <cofactor evidence="1">
        <name>Fe(2+)</name>
        <dbReference type="ChEBI" id="CHEBI:29033"/>
    </cofactor>
</comment>
<keyword evidence="7" id="KW-1185">Reference proteome</keyword>
<accession>A0A0A7MH47</accession>
<dbReference type="Gene3D" id="2.60.120.650">
    <property type="entry name" value="Cupin"/>
    <property type="match status" value="1"/>
</dbReference>
<reference evidence="6" key="2">
    <citation type="journal article" date="2023" name="Pathogens">
        <title>Pathological Features and Genomic Characterization of an Actinobacillus equuli subsp. equuli Bearing Unique Virulence-Associated Genes from an Adult Horse with Pleuropneumonia.</title>
        <authorList>
            <person name="Kamali M."/>
            <person name="Carossino M."/>
            <person name="Del Piero F."/>
            <person name="Peak L."/>
            <person name="Mitchell M.S."/>
            <person name="Willette J."/>
            <person name="Baker R."/>
            <person name="Li F."/>
            <person name="Kenez A."/>
            <person name="Balasuriya U.B.R."/>
            <person name="Go Y.Y."/>
        </authorList>
    </citation>
    <scope>NUCLEOTIDE SEQUENCE</scope>
    <source>
        <strain evidence="6">4524</strain>
    </source>
</reference>
<dbReference type="KEGG" id="aeu:ACEE_08885"/>
<reference evidence="6" key="1">
    <citation type="submission" date="2022-11" db="EMBL/GenBank/DDBJ databases">
        <authorList>
            <person name="Kamali M."/>
            <person name="Peak L."/>
            <person name="Go Y.Y."/>
            <person name="Balasuriya U.B.R."/>
            <person name="Carossino M."/>
        </authorList>
    </citation>
    <scope>NUCLEOTIDE SEQUENCE</scope>
    <source>
        <strain evidence="6">4524</strain>
    </source>
</reference>